<dbReference type="Proteomes" id="UP000727857">
    <property type="component" value="Unassembled WGS sequence"/>
</dbReference>
<dbReference type="EMBL" id="JADINF010000107">
    <property type="protein sequence ID" value="MBO8424209.1"/>
    <property type="molecule type" value="Genomic_DNA"/>
</dbReference>
<feature type="non-terminal residue" evidence="1">
    <location>
        <position position="1"/>
    </location>
</feature>
<comment type="caution">
    <text evidence="1">The sequence shown here is derived from an EMBL/GenBank/DDBJ whole genome shotgun (WGS) entry which is preliminary data.</text>
</comment>
<name>A0A940ICN0_9FIRM</name>
<protein>
    <submittedName>
        <fullName evidence="1">Uncharacterized protein</fullName>
    </submittedName>
</protein>
<accession>A0A940ICN0</accession>
<organism evidence="1 2">
    <name type="scientific">Candidatus Stercoripulliclostridium pullicola</name>
    <dbReference type="NCBI Taxonomy" id="2840953"/>
    <lineage>
        <taxon>Bacteria</taxon>
        <taxon>Bacillati</taxon>
        <taxon>Bacillota</taxon>
        <taxon>Clostridia</taxon>
        <taxon>Eubacteriales</taxon>
        <taxon>Candidatus Stercoripulliclostridium</taxon>
    </lineage>
</organism>
<reference evidence="1" key="2">
    <citation type="journal article" date="2021" name="PeerJ">
        <title>Extensive microbial diversity within the chicken gut microbiome revealed by metagenomics and culture.</title>
        <authorList>
            <person name="Gilroy R."/>
            <person name="Ravi A."/>
            <person name="Getino M."/>
            <person name="Pursley I."/>
            <person name="Horton D.L."/>
            <person name="Alikhan N.F."/>
            <person name="Baker D."/>
            <person name="Gharbi K."/>
            <person name="Hall N."/>
            <person name="Watson M."/>
            <person name="Adriaenssens E.M."/>
            <person name="Foster-Nyarko E."/>
            <person name="Jarju S."/>
            <person name="Secka A."/>
            <person name="Antonio M."/>
            <person name="Oren A."/>
            <person name="Chaudhuri R.R."/>
            <person name="La Ragione R."/>
            <person name="Hildebrand F."/>
            <person name="Pallen M.J."/>
        </authorList>
    </citation>
    <scope>NUCLEOTIDE SEQUENCE</scope>
    <source>
        <strain evidence="1">517</strain>
    </source>
</reference>
<proteinExistence type="predicted"/>
<sequence>TVYESYITFSVSGGTLAAARTAAELMYETGAELTSLIEEAGADAVLAAIGFGGERFDNAELVEFLLSAGIAPDELAGAEEVNDVLTAGGKIAEFLLYVSAAGLTATDNMLFESLARANEAADETEKTNWTYLHYIRLATAAATGVEAGFASSEITDVKTFASTFAELGVCMEALDTPFADEAAREARKSELKALYSEYVSVIKEMRDRFGSVTDVDGVKALGAEDRALLKEYAGYLENFDYDALLTGGNDFVGTVALNIIFNFISDMLKEALDSVGSVG</sequence>
<gene>
    <name evidence="1" type="ORF">IAB16_04255</name>
</gene>
<evidence type="ECO:0000313" key="2">
    <source>
        <dbReference type="Proteomes" id="UP000727857"/>
    </source>
</evidence>
<reference evidence="1" key="1">
    <citation type="submission" date="2020-10" db="EMBL/GenBank/DDBJ databases">
        <authorList>
            <person name="Gilroy R."/>
        </authorList>
    </citation>
    <scope>NUCLEOTIDE SEQUENCE</scope>
    <source>
        <strain evidence="1">517</strain>
    </source>
</reference>
<evidence type="ECO:0000313" key="1">
    <source>
        <dbReference type="EMBL" id="MBO8424209.1"/>
    </source>
</evidence>
<dbReference type="AlphaFoldDB" id="A0A940ICN0"/>